<keyword evidence="7" id="KW-1185">Reference proteome</keyword>
<dbReference type="PANTHER" id="PTHR43719:SF28">
    <property type="entry name" value="PEROXIDE STRESS-ACTIVATED HISTIDINE KINASE MAK1-RELATED"/>
    <property type="match status" value="1"/>
</dbReference>
<protein>
    <submittedName>
        <fullName evidence="6">Uncharacterized protein</fullName>
    </submittedName>
</protein>
<keyword evidence="1 2" id="KW-0597">Phosphoprotein</keyword>
<feature type="transmembrane region" description="Helical" evidence="3">
    <location>
        <begin position="32"/>
        <end position="51"/>
    </location>
</feature>
<feature type="transmembrane region" description="Helical" evidence="3">
    <location>
        <begin position="9"/>
        <end position="26"/>
    </location>
</feature>
<accession>A0A8S1VYJ5</accession>
<dbReference type="InterPro" id="IPR001789">
    <property type="entry name" value="Sig_transdc_resp-reg_receiver"/>
</dbReference>
<dbReference type="Pfam" id="PF00072">
    <property type="entry name" value="Response_reg"/>
    <property type="match status" value="1"/>
</dbReference>
<dbReference type="SMART" id="SM00448">
    <property type="entry name" value="REC"/>
    <property type="match status" value="1"/>
</dbReference>
<dbReference type="PANTHER" id="PTHR43719">
    <property type="entry name" value="TWO-COMPONENT HISTIDINE KINASE"/>
    <property type="match status" value="1"/>
</dbReference>
<dbReference type="CDD" id="cd00082">
    <property type="entry name" value="HisKA"/>
    <property type="match status" value="1"/>
</dbReference>
<feature type="modified residue" description="4-aspartylphosphate" evidence="2">
    <location>
        <position position="820"/>
    </location>
</feature>
<evidence type="ECO:0000313" key="6">
    <source>
        <dbReference type="EMBL" id="CAD8180829.1"/>
    </source>
</evidence>
<keyword evidence="3" id="KW-0472">Membrane</keyword>
<dbReference type="PROSITE" id="PS50110">
    <property type="entry name" value="RESPONSE_REGULATORY"/>
    <property type="match status" value="1"/>
</dbReference>
<evidence type="ECO:0000256" key="3">
    <source>
        <dbReference type="SAM" id="Phobius"/>
    </source>
</evidence>
<dbReference type="SMART" id="SM00387">
    <property type="entry name" value="HATPase_c"/>
    <property type="match status" value="1"/>
</dbReference>
<dbReference type="Proteomes" id="UP000689195">
    <property type="component" value="Unassembled WGS sequence"/>
</dbReference>
<evidence type="ECO:0000259" key="5">
    <source>
        <dbReference type="PROSITE" id="PS50110"/>
    </source>
</evidence>
<dbReference type="SMART" id="SM00388">
    <property type="entry name" value="HisKA"/>
    <property type="match status" value="1"/>
</dbReference>
<dbReference type="InterPro" id="IPR003594">
    <property type="entry name" value="HATPase_dom"/>
</dbReference>
<dbReference type="AlphaFoldDB" id="A0A8S1VYJ5"/>
<gene>
    <name evidence="6" type="ORF">PPENT_87.1.T0750055</name>
</gene>
<dbReference type="InterPro" id="IPR005467">
    <property type="entry name" value="His_kinase_dom"/>
</dbReference>
<feature type="domain" description="Response regulatory" evidence="5">
    <location>
        <begin position="765"/>
        <end position="890"/>
    </location>
</feature>
<evidence type="ECO:0000256" key="1">
    <source>
        <dbReference type="ARBA" id="ARBA00022553"/>
    </source>
</evidence>
<keyword evidence="3" id="KW-1133">Transmembrane helix</keyword>
<feature type="transmembrane region" description="Helical" evidence="3">
    <location>
        <begin position="89"/>
        <end position="108"/>
    </location>
</feature>
<dbReference type="PROSITE" id="PS50109">
    <property type="entry name" value="HIS_KIN"/>
    <property type="match status" value="1"/>
</dbReference>
<name>A0A8S1VYJ5_9CILI</name>
<dbReference type="InterPro" id="IPR003661">
    <property type="entry name" value="HisK_dim/P_dom"/>
</dbReference>
<dbReference type="Pfam" id="PF02518">
    <property type="entry name" value="HATPase_c"/>
    <property type="match status" value="1"/>
</dbReference>
<dbReference type="Pfam" id="PF00512">
    <property type="entry name" value="HisKA"/>
    <property type="match status" value="1"/>
</dbReference>
<evidence type="ECO:0000313" key="7">
    <source>
        <dbReference type="Proteomes" id="UP000689195"/>
    </source>
</evidence>
<keyword evidence="3" id="KW-0812">Transmembrane</keyword>
<sequence length="892" mass="103341">MEIGLQQRFAICNLIASILFLVLGLTQCIDTLDSGLFIIVDLIFSLIFLLLDYKQKFICSTGDYYLAITQLIMQIVQIEMTQNTEKKGIFIFIILKLLALINVLRVQLLQKLIYFTVLIYSIIRFNEYQYPISYLGLIFSPILMFQEQSDENELLMLLKEILPVSLLVIDKSTRKSIYHTKALENEYKYDQNHSDEFIDCLYHFSSDNKIKLQTLFDNSKDFLYQSKNSFKSIFSEIIDNCQYIATSPLFQKFLDLRAAHNDEQHEDQHKLQIQNCPEIMIDTPKYLQFCRASIQLSEETPKNKKSKIMEELLIESQSLRNICVNELKKKKLKLFFNHCFWNKNQAFVLIFQNKEIEKSIITLQQQLQESKQICENKDMILATVFHDFKTPINGIVAILESLEGNQNLNKKEKYLLNIIRKNVYLMLYMIYDIQDYARIEKNQLRLCISDFYINELIDEVIETIAISAEQKGVEIKTFYDIPTYQVHSDPNRIKQIIMNILSNSLKFTEKGSITITIQSLNTDKSQNIKRSNSSKNINYQNGNQSISQIRKCLQGKYSSVSSNKLVYTISIEDTGCGIADSIKPQLFNLFATFSSQKIENKNGTGIGLMVCKKLVSLLGPSDTIDLQSQLNVGTKMTFQIYAKLQDNSYKLTNYVSCFKQENSSQHLSNLQNDDSPNVKDKSHQQSVFVRSSYLRLYTKPLEKAETEMNEPSIEDSDQSKLKNILRFQSITQKSQIQKCLQSQDSLDVQDPKYILQQLIQSKKFGILIVDDQTFNVLAFKMLLQNLIPQADIIEAYNGQQAITKLQEQQKSLNIKYVFMDLQMPILNGWQAAEKIRKMINNKEIDSIKLIALSGFDDESQQDKCEKLGFDAFLAKPIRIEMISEVFSQLEEF</sequence>
<dbReference type="OrthoDB" id="60033at2759"/>
<comment type="caution">
    <text evidence="6">The sequence shown here is derived from an EMBL/GenBank/DDBJ whole genome shotgun (WGS) entry which is preliminary data.</text>
</comment>
<dbReference type="EMBL" id="CAJJDO010000075">
    <property type="protein sequence ID" value="CAD8180829.1"/>
    <property type="molecule type" value="Genomic_DNA"/>
</dbReference>
<dbReference type="InterPro" id="IPR050956">
    <property type="entry name" value="2C_system_His_kinase"/>
</dbReference>
<dbReference type="CDD" id="cd17546">
    <property type="entry name" value="REC_hyHK_CKI1_RcsC-like"/>
    <property type="match status" value="1"/>
</dbReference>
<feature type="domain" description="Histidine kinase" evidence="4">
    <location>
        <begin position="383"/>
        <end position="644"/>
    </location>
</feature>
<dbReference type="GO" id="GO:0000155">
    <property type="term" value="F:phosphorelay sensor kinase activity"/>
    <property type="evidence" value="ECO:0007669"/>
    <property type="project" value="InterPro"/>
</dbReference>
<evidence type="ECO:0000259" key="4">
    <source>
        <dbReference type="PROSITE" id="PS50109"/>
    </source>
</evidence>
<proteinExistence type="predicted"/>
<organism evidence="6 7">
    <name type="scientific">Paramecium pentaurelia</name>
    <dbReference type="NCBI Taxonomy" id="43138"/>
    <lineage>
        <taxon>Eukaryota</taxon>
        <taxon>Sar</taxon>
        <taxon>Alveolata</taxon>
        <taxon>Ciliophora</taxon>
        <taxon>Intramacronucleata</taxon>
        <taxon>Oligohymenophorea</taxon>
        <taxon>Peniculida</taxon>
        <taxon>Parameciidae</taxon>
        <taxon>Paramecium</taxon>
    </lineage>
</organism>
<reference evidence="6" key="1">
    <citation type="submission" date="2021-01" db="EMBL/GenBank/DDBJ databases">
        <authorList>
            <consortium name="Genoscope - CEA"/>
            <person name="William W."/>
        </authorList>
    </citation>
    <scope>NUCLEOTIDE SEQUENCE</scope>
</reference>
<evidence type="ECO:0000256" key="2">
    <source>
        <dbReference type="PROSITE-ProRule" id="PRU00169"/>
    </source>
</evidence>